<proteinExistence type="predicted"/>
<sequence>MAPFDLGGVPLRGRLARGRKRRDAGNRVSGTTCMPGRGRPELGKAAVMRMLLKVQMDTQMSNEAIRQGTLEETLGKAMSAIRPEAAYFTTENGCRTAYVFFDLAESADMPKTAEPFFLELGAKVSYTPVMNREDLAKGLGAMETAG</sequence>
<dbReference type="AlphaFoldDB" id="A0AAV4KEX9"/>
<evidence type="ECO:0000313" key="2">
    <source>
        <dbReference type="EMBL" id="GGR19697.1"/>
    </source>
</evidence>
<feature type="region of interest" description="Disordered" evidence="1">
    <location>
        <begin position="16"/>
        <end position="39"/>
    </location>
</feature>
<reference evidence="2 3" key="1">
    <citation type="journal article" date="2014" name="Int. J. Syst. Evol. Microbiol.">
        <title>Complete genome sequence of Corynebacterium casei LMG S-19264T (=DSM 44701T), isolated from a smear-ripened cheese.</title>
        <authorList>
            <consortium name="US DOE Joint Genome Institute (JGI-PGF)"/>
            <person name="Walter F."/>
            <person name="Albersmeier A."/>
            <person name="Kalinowski J."/>
            <person name="Ruckert C."/>
        </authorList>
    </citation>
    <scope>NUCLEOTIDE SEQUENCE [LARGE SCALE GENOMIC DNA]</scope>
    <source>
        <strain evidence="2 3">JCM 4205</strain>
    </source>
</reference>
<evidence type="ECO:0000313" key="3">
    <source>
        <dbReference type="Proteomes" id="UP000642014"/>
    </source>
</evidence>
<dbReference type="EMBL" id="BMSJ01000003">
    <property type="protein sequence ID" value="GGR19697.1"/>
    <property type="molecule type" value="Genomic_DNA"/>
</dbReference>
<name>A0AAV4KEX9_9ACTN</name>
<comment type="caution">
    <text evidence="2">The sequence shown here is derived from an EMBL/GenBank/DDBJ whole genome shotgun (WGS) entry which is preliminary data.</text>
</comment>
<dbReference type="Proteomes" id="UP000642014">
    <property type="component" value="Unassembled WGS sequence"/>
</dbReference>
<protein>
    <recommendedName>
        <fullName evidence="4">DUF3303 domain-containing protein</fullName>
    </recommendedName>
</protein>
<gene>
    <name evidence="2" type="ORF">GCM10010497_22290</name>
</gene>
<accession>A0AAV4KEX9</accession>
<evidence type="ECO:0000256" key="1">
    <source>
        <dbReference type="SAM" id="MobiDB-lite"/>
    </source>
</evidence>
<organism evidence="2 3">
    <name type="scientific">Streptomyces cinereoruber</name>
    <dbReference type="NCBI Taxonomy" id="67260"/>
    <lineage>
        <taxon>Bacteria</taxon>
        <taxon>Bacillati</taxon>
        <taxon>Actinomycetota</taxon>
        <taxon>Actinomycetes</taxon>
        <taxon>Kitasatosporales</taxon>
        <taxon>Streptomycetaceae</taxon>
        <taxon>Streptomyces</taxon>
    </lineage>
</organism>
<evidence type="ECO:0008006" key="4">
    <source>
        <dbReference type="Google" id="ProtNLM"/>
    </source>
</evidence>